<name>A0A8S5T0P5_9VIRU</name>
<organism evidence="1">
    <name type="scientific">Microviridae sp. ctZPT1</name>
    <dbReference type="NCBI Taxonomy" id="2827645"/>
    <lineage>
        <taxon>Viruses</taxon>
        <taxon>Monodnaviria</taxon>
        <taxon>Sangervirae</taxon>
        <taxon>Phixviricota</taxon>
        <taxon>Malgrandaviricetes</taxon>
        <taxon>Petitvirales</taxon>
        <taxon>Microviridae</taxon>
    </lineage>
</organism>
<reference evidence="1" key="1">
    <citation type="journal article" date="2021" name="Proc. Natl. Acad. Sci. U.S.A.">
        <title>A Catalog of Tens of Thousands of Viruses from Human Metagenomes Reveals Hidden Associations with Chronic Diseases.</title>
        <authorList>
            <person name="Tisza M.J."/>
            <person name="Buck C.B."/>
        </authorList>
    </citation>
    <scope>NUCLEOTIDE SEQUENCE</scope>
    <source>
        <strain evidence="1">CtZPT1</strain>
    </source>
</reference>
<accession>A0A8S5T0P5</accession>
<sequence>MEKQFYLVLLHYRDEISSKSVISLDRVDFLLSRGYTVEFVQPIRVLSDEL</sequence>
<protein>
    <submittedName>
        <fullName evidence="1">Uncharacterized protein</fullName>
    </submittedName>
</protein>
<proteinExistence type="predicted"/>
<dbReference type="EMBL" id="BK032713">
    <property type="protein sequence ID" value="DAF56354.1"/>
    <property type="molecule type" value="Genomic_DNA"/>
</dbReference>
<evidence type="ECO:0000313" key="1">
    <source>
        <dbReference type="EMBL" id="DAF56354.1"/>
    </source>
</evidence>